<gene>
    <name evidence="3" type="ORF">OCV61_06830</name>
</gene>
<evidence type="ECO:0000313" key="4">
    <source>
        <dbReference type="Proteomes" id="UP001652409"/>
    </source>
</evidence>
<feature type="domain" description="Transcobalamin-like C-terminal" evidence="2">
    <location>
        <begin position="407"/>
        <end position="438"/>
    </location>
</feature>
<sequence>MKHDQRRKAAAVLGLILCLILLTAGFAAKIGSQQKQIPENPVTGVNQERSQVLYRGEGYYTPVVSSDEDTIEEQPETEVLMQEDPTPTPSQAPKEEQKEEIQEPQEEPVPEKPVQENLNEGNSQEQPEDPGTQTSEHGNGEKPSASEDDKNGEEKPVTKIFDDTQVIEEDHAEAGDDDYNQEEAEVPQNTPTPTPEVEDLRPSISSDLQDGEVIHRESRVFSVYAEDYKERALTPSQLIVLCNGQHLTSISTDNGVIKYKAYLDDVNTISITAQDRYGNQDTVSVTVYKEITGDEEEEQPAGTITFSLEASTMGLGYLIGPAEVPFYEEETLPYVLNRVLYSSGFQYHYTGSMDAGFYLKSVDRPGITLGYQIPAEILQHLEDVNDIPDPETCSPDWLGDGTLTGGAGWMFSVNGTYLSSGMNTYFPADGDEIRVRFTLYYGADIGEAMLGGETWGDW</sequence>
<dbReference type="Proteomes" id="UP001652409">
    <property type="component" value="Unassembled WGS sequence"/>
</dbReference>
<feature type="compositionally biased region" description="Basic and acidic residues" evidence="1">
    <location>
        <begin position="138"/>
        <end position="174"/>
    </location>
</feature>
<protein>
    <submittedName>
        <fullName evidence="3">DUF4430 domain-containing protein</fullName>
    </submittedName>
</protein>
<dbReference type="Pfam" id="PF14478">
    <property type="entry name" value="DUF4430"/>
    <property type="match status" value="1"/>
</dbReference>
<comment type="caution">
    <text evidence="3">The sequence shown here is derived from an EMBL/GenBank/DDBJ whole genome shotgun (WGS) entry which is preliminary data.</text>
</comment>
<accession>A0ABT2TSA6</accession>
<proteinExistence type="predicted"/>
<evidence type="ECO:0000313" key="3">
    <source>
        <dbReference type="EMBL" id="MCU6765129.1"/>
    </source>
</evidence>
<dbReference type="EMBL" id="JAOQJL010000010">
    <property type="protein sequence ID" value="MCU6765129.1"/>
    <property type="molecule type" value="Genomic_DNA"/>
</dbReference>
<feature type="compositionally biased region" description="Acidic residues" evidence="1">
    <location>
        <begin position="175"/>
        <end position="185"/>
    </location>
</feature>
<evidence type="ECO:0000256" key="1">
    <source>
        <dbReference type="SAM" id="MobiDB-lite"/>
    </source>
</evidence>
<dbReference type="RefSeq" id="WP_158421198.1">
    <property type="nucleotide sequence ID" value="NZ_JAOQJL010000010.1"/>
</dbReference>
<keyword evidence="4" id="KW-1185">Reference proteome</keyword>
<feature type="compositionally biased region" description="Acidic residues" evidence="1">
    <location>
        <begin position="66"/>
        <end position="76"/>
    </location>
</feature>
<name>A0ABT2TSA6_9FIRM</name>
<organism evidence="3 4">
    <name type="scientific">Blautia ammoniilytica</name>
    <dbReference type="NCBI Taxonomy" id="2981782"/>
    <lineage>
        <taxon>Bacteria</taxon>
        <taxon>Bacillati</taxon>
        <taxon>Bacillota</taxon>
        <taxon>Clostridia</taxon>
        <taxon>Lachnospirales</taxon>
        <taxon>Lachnospiraceae</taxon>
        <taxon>Blautia</taxon>
    </lineage>
</organism>
<feature type="region of interest" description="Disordered" evidence="1">
    <location>
        <begin position="59"/>
        <end position="201"/>
    </location>
</feature>
<reference evidence="3 4" key="1">
    <citation type="journal article" date="2021" name="ISME Commun">
        <title>Automated analysis of genomic sequences facilitates high-throughput and comprehensive description of bacteria.</title>
        <authorList>
            <person name="Hitch T.C.A."/>
        </authorList>
    </citation>
    <scope>NUCLEOTIDE SEQUENCE [LARGE SCALE GENOMIC DNA]</scope>
    <source>
        <strain evidence="3 4">Sanger_23</strain>
    </source>
</reference>
<dbReference type="InterPro" id="IPR027954">
    <property type="entry name" value="Transcobalamin-like_C"/>
</dbReference>
<evidence type="ECO:0000259" key="2">
    <source>
        <dbReference type="Pfam" id="PF14478"/>
    </source>
</evidence>
<feature type="compositionally biased region" description="Polar residues" evidence="1">
    <location>
        <begin position="117"/>
        <end position="137"/>
    </location>
</feature>